<organism evidence="3 4">
    <name type="scientific">Mamestra configurata nucleopolyhedrovirus</name>
    <name type="common">MacoNPV</name>
    <dbReference type="NCBI Taxonomy" id="207830"/>
    <lineage>
        <taxon>Viruses</taxon>
        <taxon>Viruses incertae sedis</taxon>
        <taxon>Naldaviricetes</taxon>
        <taxon>Lefavirales</taxon>
        <taxon>Baculoviridae</taxon>
        <taxon>Alphabaculovirus</taxon>
        <taxon>Alphabaculovirus maconfiguratae</taxon>
    </lineage>
</organism>
<evidence type="ECO:0000256" key="1">
    <source>
        <dbReference type="SAM" id="Coils"/>
    </source>
</evidence>
<dbReference type="PANTHER" id="PTHR36180">
    <property type="entry name" value="DNA-BINDING PROTEIN-RELATED-RELATED"/>
    <property type="match status" value="1"/>
</dbReference>
<feature type="coiled-coil region" evidence="1">
    <location>
        <begin position="205"/>
        <end position="260"/>
    </location>
</feature>
<keyword evidence="4" id="KW-1185">Reference proteome</keyword>
<dbReference type="Proteomes" id="UP000202529">
    <property type="component" value="Segment"/>
</dbReference>
<sequence>MAVVKVQFGTQDLEVVSLRDEKGQLWMLANSFARILEYSKANKAVATHVSFQNQRFWEELKSYHFGTTSITSSLQHENIKSTQVGQTSMTSSSQHENIRSPRFEEIGMTSLSVQAKSKFINRAGLFELIQASKMPKAQEFRNWINSDLLVKLCDTGEYHMQTDAPADITEGMNVIHSVTNDGKEAPWIKDLSELKQIVALKDQIIAMKDEENKKLTVNLQEANQNLTVANQGLLQAFNIVNEARKDTAELANRMADIAQDVIAKPANPQLLHSLAVCSMGGDQYAFVRPQKRSLKRSLDRLAVEERDIVYKSDYVPNGVNVLNKVKEALPKDKFTARHNKITLLNDMTKEELVDVISSTMTTRQLALAKKKL</sequence>
<dbReference type="RefSeq" id="NP_613107.1">
    <property type="nucleotide sequence ID" value="NC_003529.1"/>
</dbReference>
<dbReference type="GeneID" id="935861"/>
<keyword evidence="1" id="KW-0175">Coiled coil</keyword>
<gene>
    <name evidence="3" type="primary">bro-b</name>
</gene>
<dbReference type="EMBL" id="U59461">
    <property type="protein sequence ID" value="AAM09132.1"/>
    <property type="molecule type" value="Genomic_DNA"/>
</dbReference>
<reference evidence="3 4" key="2">
    <citation type="journal article" date="2002" name="Virology">
        <title>Sequence and organization of the Mamestra configurata nucleopolyhedrovirus genome.</title>
        <authorList>
            <person name="Li Q."/>
            <person name="Donly C."/>
            <person name="Li L."/>
            <person name="Willis L.G."/>
            <person name="Theilmann D.A."/>
            <person name="Erlandson M."/>
        </authorList>
    </citation>
    <scope>NUCLEOTIDE SEQUENCE [LARGE SCALE GENOMIC DNA]</scope>
    <source>
        <strain evidence="3 4">90/2</strain>
    </source>
</reference>
<organismHost>
    <name type="scientific">Mamestra configurata</name>
    <name type="common">bertha armyworm</name>
    <dbReference type="NCBI Taxonomy" id="174822"/>
</organismHost>
<dbReference type="KEGG" id="vg:935861"/>
<accession>Q8QLL0</accession>
<dbReference type="Pfam" id="PF02498">
    <property type="entry name" value="Bro-N"/>
    <property type="match status" value="1"/>
</dbReference>
<dbReference type="InterPro" id="IPR022549">
    <property type="entry name" value="DUF3627"/>
</dbReference>
<evidence type="ECO:0000259" key="2">
    <source>
        <dbReference type="PROSITE" id="PS51750"/>
    </source>
</evidence>
<dbReference type="Pfam" id="PF12299">
    <property type="entry name" value="DUF3627"/>
    <property type="match status" value="1"/>
</dbReference>
<dbReference type="InterPro" id="IPR003497">
    <property type="entry name" value="BRO_N_domain"/>
</dbReference>
<dbReference type="PANTHER" id="PTHR36180:SF2">
    <property type="entry name" value="BRO FAMILY PROTEIN"/>
    <property type="match status" value="1"/>
</dbReference>
<feature type="domain" description="Bro-N" evidence="2">
    <location>
        <begin position="1"/>
        <end position="156"/>
    </location>
</feature>
<protein>
    <submittedName>
        <fullName evidence="3">BRO-b</fullName>
    </submittedName>
</protein>
<proteinExistence type="predicted"/>
<dbReference type="OrthoDB" id="8240at10239"/>
<evidence type="ECO:0000313" key="3">
    <source>
        <dbReference type="EMBL" id="AAM09132.1"/>
    </source>
</evidence>
<name>Q8QLL0_NPVMC</name>
<dbReference type="SMART" id="SM01040">
    <property type="entry name" value="Bro-N"/>
    <property type="match status" value="1"/>
</dbReference>
<dbReference type="PROSITE" id="PS51750">
    <property type="entry name" value="BRO_N"/>
    <property type="match status" value="1"/>
</dbReference>
<reference evidence="3 4" key="1">
    <citation type="journal article" date="1997" name="J. Gen. Virol.">
        <title>A physical map of the Mamestra configurata nucleopolyhedrovirus genome and sequence analysis of the polyhedrin gene.</title>
        <authorList>
            <person name="Li S."/>
            <person name="Erlandson M."/>
            <person name="Moody D."/>
            <person name="Gillott C."/>
        </authorList>
    </citation>
    <scope>NUCLEOTIDE SEQUENCE [LARGE SCALE GENOMIC DNA]</scope>
    <source>
        <strain evidence="3 4">90/2</strain>
    </source>
</reference>
<evidence type="ECO:0000313" key="4">
    <source>
        <dbReference type="Proteomes" id="UP000202529"/>
    </source>
</evidence>